<feature type="binding site" evidence="7">
    <location>
        <begin position="341"/>
        <end position="342"/>
    </location>
    <ligand>
        <name>FMN</name>
        <dbReference type="ChEBI" id="CHEBI:58210"/>
    </ligand>
</feature>
<dbReference type="PANTHER" id="PTHR10578:SF107">
    <property type="entry name" value="2-HYDROXYACID OXIDASE 1"/>
    <property type="match status" value="1"/>
</dbReference>
<dbReference type="InterPro" id="IPR013785">
    <property type="entry name" value="Aldolase_TIM"/>
</dbReference>
<keyword evidence="3 7" id="KW-0288">FMN</keyword>
<evidence type="ECO:0000256" key="1">
    <source>
        <dbReference type="ARBA" id="ARBA00001917"/>
    </source>
</evidence>
<name>A0A1G7JZT3_9GAMM</name>
<dbReference type="InterPro" id="IPR000262">
    <property type="entry name" value="FMN-dep_DH"/>
</dbReference>
<evidence type="ECO:0000259" key="8">
    <source>
        <dbReference type="PROSITE" id="PS51349"/>
    </source>
</evidence>
<feature type="binding site" evidence="7">
    <location>
        <position position="117"/>
    </location>
    <ligand>
        <name>FMN</name>
        <dbReference type="ChEBI" id="CHEBI:58210"/>
    </ligand>
</feature>
<keyword evidence="2 7" id="KW-0285">Flavoprotein</keyword>
<feature type="binding site" evidence="7">
    <location>
        <position position="175"/>
    </location>
    <ligand>
        <name>glyoxylate</name>
        <dbReference type="ChEBI" id="CHEBI:36655"/>
    </ligand>
</feature>
<dbReference type="SUPFAM" id="SSF51395">
    <property type="entry name" value="FMN-linked oxidoreductases"/>
    <property type="match status" value="1"/>
</dbReference>
<dbReference type="RefSeq" id="WP_092366033.1">
    <property type="nucleotide sequence ID" value="NZ_FNBM01000002.1"/>
</dbReference>
<dbReference type="InterPro" id="IPR037396">
    <property type="entry name" value="FMN_HAD"/>
</dbReference>
<gene>
    <name evidence="9" type="ORF">SAMN05216381_1313</name>
</gene>
<dbReference type="Proteomes" id="UP000243378">
    <property type="component" value="Unassembled WGS sequence"/>
</dbReference>
<feature type="binding site" evidence="7">
    <location>
        <position position="166"/>
    </location>
    <ligand>
        <name>FMN</name>
        <dbReference type="ChEBI" id="CHEBI:58210"/>
    </ligand>
</feature>
<keyword evidence="4" id="KW-0560">Oxidoreductase</keyword>
<feature type="active site" description="Proton acceptor" evidence="6">
    <location>
        <position position="287"/>
    </location>
</feature>
<protein>
    <submittedName>
        <fullName evidence="9">(S)-mandelate dehydrogenase</fullName>
    </submittedName>
</protein>
<feature type="binding site" evidence="7">
    <location>
        <position position="287"/>
    </location>
    <ligand>
        <name>glyoxylate</name>
        <dbReference type="ChEBI" id="CHEBI:36655"/>
    </ligand>
</feature>
<feature type="domain" description="FMN hydroxy acid dehydrogenase" evidence="8">
    <location>
        <begin position="9"/>
        <end position="392"/>
    </location>
</feature>
<reference evidence="9 10" key="1">
    <citation type="submission" date="2016-10" db="EMBL/GenBank/DDBJ databases">
        <authorList>
            <person name="de Groot N.N."/>
        </authorList>
    </citation>
    <scope>NUCLEOTIDE SEQUENCE [LARGE SCALE GENOMIC DNA]</scope>
    <source>
        <strain evidence="9 10">LMG 25475</strain>
    </source>
</reference>
<evidence type="ECO:0000256" key="4">
    <source>
        <dbReference type="ARBA" id="ARBA00023002"/>
    </source>
</evidence>
<dbReference type="GO" id="GO:0010181">
    <property type="term" value="F:FMN binding"/>
    <property type="evidence" value="ECO:0007669"/>
    <property type="project" value="InterPro"/>
</dbReference>
<feature type="binding site" evidence="7">
    <location>
        <position position="138"/>
    </location>
    <ligand>
        <name>FMN</name>
        <dbReference type="ChEBI" id="CHEBI:58210"/>
    </ligand>
</feature>
<evidence type="ECO:0000256" key="6">
    <source>
        <dbReference type="PIRSR" id="PIRSR000138-1"/>
    </source>
</evidence>
<dbReference type="STRING" id="640205.SAMN05216381_1313"/>
<evidence type="ECO:0000256" key="2">
    <source>
        <dbReference type="ARBA" id="ARBA00022630"/>
    </source>
</evidence>
<evidence type="ECO:0000256" key="3">
    <source>
        <dbReference type="ARBA" id="ARBA00022643"/>
    </source>
</evidence>
<dbReference type="GO" id="GO:0005886">
    <property type="term" value="C:plasma membrane"/>
    <property type="evidence" value="ECO:0007669"/>
    <property type="project" value="TreeGrafter"/>
</dbReference>
<dbReference type="InterPro" id="IPR012133">
    <property type="entry name" value="Alpha-hydoxy_acid_DH_FMN"/>
</dbReference>
<organism evidence="9 10">
    <name type="scientific">Phytopseudomonas seleniipraecipitans</name>
    <dbReference type="NCBI Taxonomy" id="640205"/>
    <lineage>
        <taxon>Bacteria</taxon>
        <taxon>Pseudomonadati</taxon>
        <taxon>Pseudomonadota</taxon>
        <taxon>Gammaproteobacteria</taxon>
        <taxon>Pseudomonadales</taxon>
        <taxon>Pseudomonadaceae</taxon>
        <taxon>Phytopseudomonas</taxon>
    </lineage>
</organism>
<comment type="similarity">
    <text evidence="5">Belongs to the FMN-dependent alpha-hydroxy acid dehydrogenase family.</text>
</comment>
<proteinExistence type="inferred from homology"/>
<evidence type="ECO:0000256" key="7">
    <source>
        <dbReference type="PIRSR" id="PIRSR000138-2"/>
    </source>
</evidence>
<feature type="binding site" evidence="7">
    <location>
        <position position="290"/>
    </location>
    <ligand>
        <name>glyoxylate</name>
        <dbReference type="ChEBI" id="CHEBI:36655"/>
    </ligand>
</feature>
<dbReference type="EMBL" id="FNBM01000002">
    <property type="protein sequence ID" value="SDF30372.1"/>
    <property type="molecule type" value="Genomic_DNA"/>
</dbReference>
<dbReference type="PANTHER" id="PTHR10578">
    <property type="entry name" value="S -2-HYDROXY-ACID OXIDASE-RELATED"/>
    <property type="match status" value="1"/>
</dbReference>
<dbReference type="FunFam" id="3.20.20.70:FF:000029">
    <property type="entry name" value="L-lactate dehydrogenase"/>
    <property type="match status" value="1"/>
</dbReference>
<evidence type="ECO:0000313" key="9">
    <source>
        <dbReference type="EMBL" id="SDF30372.1"/>
    </source>
</evidence>
<dbReference type="PIRSF" id="PIRSF000138">
    <property type="entry name" value="Al-hdrx_acd_dh"/>
    <property type="match status" value="1"/>
</dbReference>
<accession>A0A1G7JZT3</accession>
<feature type="binding site" evidence="7">
    <location>
        <begin position="88"/>
        <end position="90"/>
    </location>
    <ligand>
        <name>FMN</name>
        <dbReference type="ChEBI" id="CHEBI:58210"/>
    </ligand>
</feature>
<dbReference type="PROSITE" id="PS51349">
    <property type="entry name" value="FMN_HYDROXY_ACID_DH_2"/>
    <property type="match status" value="1"/>
</dbReference>
<dbReference type="GO" id="GO:0004459">
    <property type="term" value="F:L-lactate dehydrogenase (NAD+) activity"/>
    <property type="evidence" value="ECO:0007669"/>
    <property type="project" value="TreeGrafter"/>
</dbReference>
<dbReference type="Gene3D" id="3.20.20.70">
    <property type="entry name" value="Aldolase class I"/>
    <property type="match status" value="1"/>
</dbReference>
<dbReference type="GO" id="GO:0009060">
    <property type="term" value="P:aerobic respiration"/>
    <property type="evidence" value="ECO:0007669"/>
    <property type="project" value="TreeGrafter"/>
</dbReference>
<dbReference type="AlphaFoldDB" id="A0A1G7JZT3"/>
<feature type="binding site" evidence="7">
    <location>
        <begin position="318"/>
        <end position="322"/>
    </location>
    <ligand>
        <name>FMN</name>
        <dbReference type="ChEBI" id="CHEBI:58210"/>
    </ligand>
</feature>
<feature type="binding site" evidence="7">
    <location>
        <position position="140"/>
    </location>
    <ligand>
        <name>glyoxylate</name>
        <dbReference type="ChEBI" id="CHEBI:36655"/>
    </ligand>
</feature>
<dbReference type="OrthoDB" id="9770452at2"/>
<feature type="binding site" evidence="7">
    <location>
        <position position="263"/>
    </location>
    <ligand>
        <name>glyoxylate</name>
        <dbReference type="ChEBI" id="CHEBI:36655"/>
    </ligand>
</feature>
<feature type="binding site" evidence="7">
    <location>
        <position position="35"/>
    </location>
    <ligand>
        <name>glyoxylate</name>
        <dbReference type="ChEBI" id="CHEBI:36655"/>
    </ligand>
</feature>
<dbReference type="Pfam" id="PF01070">
    <property type="entry name" value="FMN_dh"/>
    <property type="match status" value="1"/>
</dbReference>
<evidence type="ECO:0000313" key="10">
    <source>
        <dbReference type="Proteomes" id="UP000243378"/>
    </source>
</evidence>
<feature type="binding site" evidence="7">
    <location>
        <position position="285"/>
    </location>
    <ligand>
        <name>FMN</name>
        <dbReference type="ChEBI" id="CHEBI:58210"/>
    </ligand>
</feature>
<dbReference type="CDD" id="cd02809">
    <property type="entry name" value="alpha_hydroxyacid_oxid_FMN"/>
    <property type="match status" value="1"/>
</dbReference>
<dbReference type="InterPro" id="IPR008259">
    <property type="entry name" value="FMN_hydac_DH_AS"/>
</dbReference>
<comment type="cofactor">
    <cofactor evidence="1">
        <name>FMN</name>
        <dbReference type="ChEBI" id="CHEBI:58210"/>
    </cofactor>
</comment>
<evidence type="ECO:0000256" key="5">
    <source>
        <dbReference type="ARBA" id="ARBA00024042"/>
    </source>
</evidence>
<dbReference type="PROSITE" id="PS00557">
    <property type="entry name" value="FMN_HYDROXY_ACID_DH_1"/>
    <property type="match status" value="1"/>
</dbReference>
<sequence>MQRRLYSGRDFRRAQNIAELREMARRRLPNFSFEYVEGGADDEFTLQRNRSIFESVTLQPRTLRDVGARDLQRSFFGQTAQLPFMVGPTGFNGLLTKDGDLHLARAAAKAGIPFVLSNASTTSIEDIAAVEGVRAWMQIYLYRTRDHVARLVDRVKRLNLEAIMVTTDSAIFGNREWDKRNYVKPLYLDLRNRLDVLRHPDWIWDVLVPGGVPRFQNLGNLLPPGKDSVKGAASALAAELDPTLSWDDIAWLRDIWQGKLIVKGMIHPDDALLAMQYGVDGVVLSNHGGRQLDGAVSALETLPEVVRISQGRMEVFLDGGFRRGSDIAKALLLGASGVLIGRAGLYGLAAGKGPGAAHAIDILRAELDRTLGLLGCSSLEELTPDLIHASHWRALAERIRA</sequence>